<protein>
    <submittedName>
        <fullName evidence="1">Uncharacterized protein</fullName>
    </submittedName>
</protein>
<dbReference type="KEGG" id="ape:APE_0858"/>
<dbReference type="EMBL" id="BA000002">
    <property type="protein sequence ID" value="BAA79838.1"/>
    <property type="molecule type" value="Genomic_DNA"/>
</dbReference>
<evidence type="ECO:0000313" key="1">
    <source>
        <dbReference type="EMBL" id="BAA79838.1"/>
    </source>
</evidence>
<dbReference type="PIR" id="F72679">
    <property type="entry name" value="F72679"/>
</dbReference>
<sequence>MKNAVAALILATILLAPLLQAVPASAAPSYSEVYSAYIEGKRYIERLARTVYDPATGEPVYSFIAEYPSLPVWGRYGEYEWVPGMPFYQLCSSGVHGFYKVHLSLASETLGSTYSRWVYDYTLQFVLSTSRGATVFDLAVLRVAEEHYGGSWRVTVSTLSYGSWEGLGSCGAINGRDITVYLASMPLGTVGSLYTSPATFSFDSSTVLPAFRFSARHVLMLGTLFYDAFGVGNLYMDNAARDILYEVFKTPRDPLDLYGNALPAAGYTVSIDIPALDSDSEDHEYFFDAMLFELYPGYYETGYDRIFRWTLYNGWVDASGPGVYYPLYPYKSKVVSYAELFGVNGGDGFLSVLERPLTCGLDAETDPLLNAWKGIYYAVTGSWGAATSQWYDIVDDWDGVGVLACYSENYSTVRLAAAVMLGTLLAERGYIGWGTVDAMVEALLKAQWRGSGYYKPTDTWEYMFKIDHAGGFIVAYNVAPDGSFGVTGFRPDYLELITEGNDMDPEYIGPLPTNAETTLAAITALKMYMDARYS</sequence>
<dbReference type="RefSeq" id="WP_010866020.1">
    <property type="nucleotide sequence ID" value="NC_000854.2"/>
</dbReference>
<accession>Q9YDQ9</accession>
<dbReference type="STRING" id="272557.APE_0858"/>
<dbReference type="Proteomes" id="UP000002518">
    <property type="component" value="Chromosome"/>
</dbReference>
<evidence type="ECO:0000313" key="2">
    <source>
        <dbReference type="Proteomes" id="UP000002518"/>
    </source>
</evidence>
<reference evidence="1 2" key="1">
    <citation type="journal article" date="1999" name="DNA Res.">
        <title>Complete genome sequence of an aerobic hyper-thermophilic crenarchaeon, Aeropyrum pernix K1.</title>
        <authorList>
            <person name="Kawarabayasi Y."/>
            <person name="Hino Y."/>
            <person name="Horikawa H."/>
            <person name="Yamazaki S."/>
            <person name="Haikawa Y."/>
            <person name="Jin-no K."/>
            <person name="Takahashi M."/>
            <person name="Sekine M."/>
            <person name="Baba S."/>
            <person name="Ankai A."/>
            <person name="Kosugi H."/>
            <person name="Hosoyama A."/>
            <person name="Fukui S."/>
            <person name="Nagai Y."/>
            <person name="Nishijima K."/>
            <person name="Nakazawa H."/>
            <person name="Takamiya M."/>
            <person name="Masuda S."/>
            <person name="Funahashi T."/>
            <person name="Tanaka T."/>
            <person name="Kudoh Y."/>
            <person name="Yamazaki J."/>
            <person name="Kushida N."/>
            <person name="Oguchi A."/>
            <person name="Aoki K."/>
            <person name="Kubota K."/>
            <person name="Nakamura Y."/>
            <person name="Nomura N."/>
            <person name="Sako Y."/>
            <person name="Kikuchi H."/>
        </authorList>
    </citation>
    <scope>NUCLEOTIDE SEQUENCE [LARGE SCALE GENOMIC DNA]</scope>
    <source>
        <strain evidence="2">ATCC 700893 / DSM 11879 / JCM 9820 / NBRC 100138 / K1</strain>
    </source>
</reference>
<name>Q9YDQ9_AERPE</name>
<gene>
    <name evidence="1" type="ordered locus">APE_0858</name>
</gene>
<dbReference type="EnsemblBacteria" id="BAA79838">
    <property type="protein sequence ID" value="BAA79838"/>
    <property type="gene ID" value="APE_0858"/>
</dbReference>
<organism evidence="1 2">
    <name type="scientific">Aeropyrum pernix (strain ATCC 700893 / DSM 11879 / JCM 9820 / NBRC 100138 / K1)</name>
    <dbReference type="NCBI Taxonomy" id="272557"/>
    <lineage>
        <taxon>Archaea</taxon>
        <taxon>Thermoproteota</taxon>
        <taxon>Thermoprotei</taxon>
        <taxon>Desulfurococcales</taxon>
        <taxon>Desulfurococcaceae</taxon>
        <taxon>Aeropyrum</taxon>
    </lineage>
</organism>
<proteinExistence type="predicted"/>
<dbReference type="AlphaFoldDB" id="Q9YDQ9"/>
<dbReference type="GeneID" id="1444954"/>
<keyword evidence="2" id="KW-1185">Reference proteome</keyword>